<dbReference type="InterPro" id="IPR025597">
    <property type="entry name" value="DUF4345"/>
</dbReference>
<evidence type="ECO:0000313" key="5">
    <source>
        <dbReference type="Proteomes" id="UP000655523"/>
    </source>
</evidence>
<name>A0A972P0Z5_9BURK</name>
<keyword evidence="2" id="KW-0472">Membrane</keyword>
<feature type="transmembrane region" description="Helical" evidence="2">
    <location>
        <begin position="261"/>
        <end position="280"/>
    </location>
</feature>
<evidence type="ECO:0000256" key="1">
    <source>
        <dbReference type="SAM" id="MobiDB-lite"/>
    </source>
</evidence>
<comment type="caution">
    <text evidence="4">The sequence shown here is derived from an EMBL/GenBank/DDBJ whole genome shotgun (WGS) entry which is preliminary data.</text>
</comment>
<dbReference type="AlphaFoldDB" id="A0A972P0Z5"/>
<dbReference type="Pfam" id="PF14248">
    <property type="entry name" value="DUF4345"/>
    <property type="match status" value="1"/>
</dbReference>
<accession>A0A972P0Z5</accession>
<keyword evidence="2" id="KW-1133">Transmembrane helix</keyword>
<dbReference type="EMBL" id="WOEZ01000150">
    <property type="protein sequence ID" value="NPT58189.1"/>
    <property type="molecule type" value="Genomic_DNA"/>
</dbReference>
<sequence length="288" mass="31593">MPYGAFSGPHWSGTSPDGRYAPGMRHGRADPRALWRHANCLADGADRCGTDRSARAAAPADRRRTYGVRRAAVRHGRHVHGSVRRSVAARPDPAAGASRVAVVDCAPENRRFVDGGLGREQRRVRAGRAARRDLRLRERLVVLRSAAPRRMMMAFITRVFFWGYALMLVGIGVSGTLIAPWELRTVFDLPIDTLAAPAAATLLNQCRFLKAIELSFGLFCVTYRGDIFHIGVAHRLFLIGVFSGVAARFTSWIVDGRPHTAFVAFTVLEATTGLLVWFSVASVSKADI</sequence>
<proteinExistence type="predicted"/>
<protein>
    <submittedName>
        <fullName evidence="4">DUF4345 domain-containing protein</fullName>
    </submittedName>
</protein>
<gene>
    <name evidence="3" type="ORF">GNZ13_27375</name>
    <name evidence="4" type="ORF">GNZ13_48350</name>
</gene>
<organism evidence="4 5">
    <name type="scientific">Paraburkholderia elongata</name>
    <dbReference type="NCBI Taxonomy" id="2675747"/>
    <lineage>
        <taxon>Bacteria</taxon>
        <taxon>Pseudomonadati</taxon>
        <taxon>Pseudomonadota</taxon>
        <taxon>Betaproteobacteria</taxon>
        <taxon>Burkholderiales</taxon>
        <taxon>Burkholderiaceae</taxon>
        <taxon>Paraburkholderia</taxon>
    </lineage>
</organism>
<reference evidence="4 5" key="1">
    <citation type="submission" date="2019-11" db="EMBL/GenBank/DDBJ databases">
        <title>Metabolism of dissolved organic matter in forest soils.</title>
        <authorList>
            <person name="Cyle K.T."/>
            <person name="Wilhelm R.C."/>
            <person name="Martinez C.E."/>
        </authorList>
    </citation>
    <scope>NUCLEOTIDE SEQUENCE [LARGE SCALE GENOMIC DNA]</scope>
    <source>
        <strain evidence="4 5">5N</strain>
    </source>
</reference>
<evidence type="ECO:0000313" key="3">
    <source>
        <dbReference type="EMBL" id="NPT58189.1"/>
    </source>
</evidence>
<keyword evidence="5" id="KW-1185">Reference proteome</keyword>
<feature type="region of interest" description="Disordered" evidence="1">
    <location>
        <begin position="1"/>
        <end position="25"/>
    </location>
</feature>
<feature type="transmembrane region" description="Helical" evidence="2">
    <location>
        <begin position="227"/>
        <end position="249"/>
    </location>
</feature>
<feature type="transmembrane region" description="Helical" evidence="2">
    <location>
        <begin position="159"/>
        <end position="181"/>
    </location>
</feature>
<evidence type="ECO:0000256" key="2">
    <source>
        <dbReference type="SAM" id="Phobius"/>
    </source>
</evidence>
<dbReference type="EMBL" id="WOEZ01000301">
    <property type="protein sequence ID" value="NPT62123.1"/>
    <property type="molecule type" value="Genomic_DNA"/>
</dbReference>
<keyword evidence="2" id="KW-0812">Transmembrane</keyword>
<evidence type="ECO:0000313" key="4">
    <source>
        <dbReference type="EMBL" id="NPT62123.1"/>
    </source>
</evidence>
<dbReference type="Proteomes" id="UP000655523">
    <property type="component" value="Unassembled WGS sequence"/>
</dbReference>